<dbReference type="Gene3D" id="3.30.70.260">
    <property type="match status" value="1"/>
</dbReference>
<gene>
    <name evidence="12" type="ORF">AT15_02825</name>
</gene>
<reference evidence="12 13" key="1">
    <citation type="submission" date="2014-02" db="EMBL/GenBank/DDBJ databases">
        <title>Kosmotoga genome sequencing.</title>
        <authorList>
            <person name="Pollo S.M."/>
            <person name="Charchuk R."/>
            <person name="Nesbo C.L."/>
        </authorList>
    </citation>
    <scope>NUCLEOTIDE SEQUENCE [LARGE SCALE GENOMIC DNA]</scope>
    <source>
        <strain evidence="12 13">S304</strain>
    </source>
</reference>
<proteinExistence type="inferred from homology"/>
<feature type="domain" description="ACT" evidence="11">
    <location>
        <begin position="150"/>
        <end position="226"/>
    </location>
</feature>
<dbReference type="SUPFAM" id="SSF143548">
    <property type="entry name" value="Serine metabolism enzymes domain"/>
    <property type="match status" value="1"/>
</dbReference>
<dbReference type="GO" id="GO:0046872">
    <property type="term" value="F:metal ion binding"/>
    <property type="evidence" value="ECO:0007669"/>
    <property type="project" value="UniProtKB-KW"/>
</dbReference>
<dbReference type="OrthoDB" id="9813137at2"/>
<keyword evidence="7" id="KW-0408">Iron</keyword>
<dbReference type="GO" id="GO:0051539">
    <property type="term" value="F:4 iron, 4 sulfur cluster binding"/>
    <property type="evidence" value="ECO:0007669"/>
    <property type="project" value="UniProtKB-KW"/>
</dbReference>
<sequence length="231" mass="24934">MILDVIGPIIIGPSSSHTAGMVRLGRTFRYLFNHSFSKGESLKRVEFYLNKPLFSSYKGHGTDRALVGGVLGYFESQEEIRSSIEIASSLGLDIVFYCKSFENSHPNMVMISGNSDSEAHYLIGASTGGASIEILEIDGAPMNISGTFPTLIIKNSDTPGALSKIVGAISMKKLNISNMFLVRTNRLKGEATCIVELDDVPEGELISLLEKLEPVLSVSYLPPITTAIGVT</sequence>
<evidence type="ECO:0000256" key="5">
    <source>
        <dbReference type="ARBA" id="ARBA00022485"/>
    </source>
</evidence>
<dbReference type="InterPro" id="IPR005131">
    <property type="entry name" value="Ser_deHydtase_bsu"/>
</dbReference>
<comment type="cofactor">
    <cofactor evidence="1">
        <name>[4Fe-4S] cluster</name>
        <dbReference type="ChEBI" id="CHEBI:49883"/>
    </cofactor>
</comment>
<dbReference type="PANTHER" id="PTHR30182:SF12">
    <property type="entry name" value="L-SERINE DEHYDRATASE, BETA CHAIN-RELATED"/>
    <property type="match status" value="1"/>
</dbReference>
<dbReference type="InterPro" id="IPR004643">
    <property type="entry name" value="Fe-S_L-Ser_bsu"/>
</dbReference>
<evidence type="ECO:0000313" key="12">
    <source>
        <dbReference type="EMBL" id="OAA31777.1"/>
    </source>
</evidence>
<dbReference type="CDD" id="cd04879">
    <property type="entry name" value="ACT_3PGDH-like"/>
    <property type="match status" value="1"/>
</dbReference>
<evidence type="ECO:0000256" key="9">
    <source>
        <dbReference type="ARBA" id="ARBA00023239"/>
    </source>
</evidence>
<evidence type="ECO:0000256" key="3">
    <source>
        <dbReference type="ARBA" id="ARBA00012093"/>
    </source>
</evidence>
<evidence type="ECO:0000256" key="8">
    <source>
        <dbReference type="ARBA" id="ARBA00023014"/>
    </source>
</evidence>
<comment type="similarity">
    <text evidence="2">Belongs to the iron-sulfur dependent L-serine dehydratase family.</text>
</comment>
<dbReference type="Gene3D" id="3.30.1330.90">
    <property type="entry name" value="D-3-phosphoglycerate dehydrogenase, domain 3"/>
    <property type="match status" value="1"/>
</dbReference>
<keyword evidence="13" id="KW-1185">Reference proteome</keyword>
<dbReference type="EMBL" id="JFHK01000002">
    <property type="protein sequence ID" value="OAA31777.1"/>
    <property type="molecule type" value="Genomic_DNA"/>
</dbReference>
<evidence type="ECO:0000313" key="13">
    <source>
        <dbReference type="Proteomes" id="UP000077339"/>
    </source>
</evidence>
<keyword evidence="8" id="KW-0411">Iron-sulfur</keyword>
<keyword evidence="4" id="KW-0312">Gluconeogenesis</keyword>
<dbReference type="RefSeq" id="WP_068345374.1">
    <property type="nucleotide sequence ID" value="NZ_JFHK01000002.1"/>
</dbReference>
<dbReference type="GO" id="GO:0003941">
    <property type="term" value="F:L-serine ammonia-lyase activity"/>
    <property type="evidence" value="ECO:0007669"/>
    <property type="project" value="UniProtKB-EC"/>
</dbReference>
<dbReference type="InterPro" id="IPR051318">
    <property type="entry name" value="Fe-S_L-Ser"/>
</dbReference>
<dbReference type="EC" id="4.3.1.17" evidence="3"/>
<dbReference type="InterPro" id="IPR002912">
    <property type="entry name" value="ACT_dom"/>
</dbReference>
<evidence type="ECO:0000256" key="2">
    <source>
        <dbReference type="ARBA" id="ARBA00008636"/>
    </source>
</evidence>
<dbReference type="PANTHER" id="PTHR30182">
    <property type="entry name" value="L-SERINE DEHYDRATASE"/>
    <property type="match status" value="1"/>
</dbReference>
<dbReference type="GO" id="GO:0006094">
    <property type="term" value="P:gluconeogenesis"/>
    <property type="evidence" value="ECO:0007669"/>
    <property type="project" value="UniProtKB-KW"/>
</dbReference>
<dbReference type="AlphaFoldDB" id="A0A176K3T8"/>
<organism evidence="12 13">
    <name type="scientific">Kosmotoga arenicorallina S304</name>
    <dbReference type="NCBI Taxonomy" id="1453497"/>
    <lineage>
        <taxon>Bacteria</taxon>
        <taxon>Thermotogati</taxon>
        <taxon>Thermotogota</taxon>
        <taxon>Thermotogae</taxon>
        <taxon>Kosmotogales</taxon>
        <taxon>Kosmotogaceae</taxon>
        <taxon>Kosmotoga</taxon>
    </lineage>
</organism>
<name>A0A176K3T8_9BACT</name>
<dbReference type="Proteomes" id="UP000077339">
    <property type="component" value="Unassembled WGS sequence"/>
</dbReference>
<evidence type="ECO:0000259" key="11">
    <source>
        <dbReference type="PROSITE" id="PS51671"/>
    </source>
</evidence>
<evidence type="ECO:0000256" key="6">
    <source>
        <dbReference type="ARBA" id="ARBA00022723"/>
    </source>
</evidence>
<dbReference type="InterPro" id="IPR029009">
    <property type="entry name" value="ASB_dom_sf"/>
</dbReference>
<dbReference type="InterPro" id="IPR045865">
    <property type="entry name" value="ACT-like_dom_sf"/>
</dbReference>
<evidence type="ECO:0000256" key="1">
    <source>
        <dbReference type="ARBA" id="ARBA00001966"/>
    </source>
</evidence>
<dbReference type="SUPFAM" id="SSF55021">
    <property type="entry name" value="ACT-like"/>
    <property type="match status" value="1"/>
</dbReference>
<protein>
    <recommendedName>
        <fullName evidence="3">L-serine ammonia-lyase</fullName>
        <ecNumber evidence="3">4.3.1.17</ecNumber>
    </recommendedName>
</protein>
<dbReference type="PIRSF" id="PIRSF036692">
    <property type="entry name" value="SDH_B"/>
    <property type="match status" value="1"/>
</dbReference>
<comment type="catalytic activity">
    <reaction evidence="10">
        <text>L-serine = pyruvate + NH4(+)</text>
        <dbReference type="Rhea" id="RHEA:19169"/>
        <dbReference type="ChEBI" id="CHEBI:15361"/>
        <dbReference type="ChEBI" id="CHEBI:28938"/>
        <dbReference type="ChEBI" id="CHEBI:33384"/>
        <dbReference type="EC" id="4.3.1.17"/>
    </reaction>
</comment>
<comment type="caution">
    <text evidence="12">The sequence shown here is derived from an EMBL/GenBank/DDBJ whole genome shotgun (WGS) entry which is preliminary data.</text>
</comment>
<dbReference type="PATRIC" id="fig|1453497.3.peg.560"/>
<evidence type="ECO:0000256" key="4">
    <source>
        <dbReference type="ARBA" id="ARBA00022432"/>
    </source>
</evidence>
<dbReference type="PROSITE" id="PS51671">
    <property type="entry name" value="ACT"/>
    <property type="match status" value="1"/>
</dbReference>
<dbReference type="Pfam" id="PF03315">
    <property type="entry name" value="SDH_beta"/>
    <property type="match status" value="1"/>
</dbReference>
<keyword evidence="5" id="KW-0004">4Fe-4S</keyword>
<keyword evidence="6" id="KW-0479">Metal-binding</keyword>
<keyword evidence="9" id="KW-0456">Lyase</keyword>
<evidence type="ECO:0000256" key="7">
    <source>
        <dbReference type="ARBA" id="ARBA00023004"/>
    </source>
</evidence>
<accession>A0A176K3T8</accession>
<evidence type="ECO:0000256" key="10">
    <source>
        <dbReference type="ARBA" id="ARBA00049406"/>
    </source>
</evidence>
<dbReference type="STRING" id="1453497.AT15_02825"/>